<dbReference type="Proteomes" id="UP000198598">
    <property type="component" value="Unassembled WGS sequence"/>
</dbReference>
<dbReference type="RefSeq" id="WP_093826885.1">
    <property type="nucleotide sequence ID" value="NZ_FOLQ01000004.1"/>
</dbReference>
<gene>
    <name evidence="2" type="ORF">SAMN05216167_104321</name>
</gene>
<evidence type="ECO:0000313" key="3">
    <source>
        <dbReference type="Proteomes" id="UP000198598"/>
    </source>
</evidence>
<dbReference type="InterPro" id="IPR011051">
    <property type="entry name" value="RmlC_Cupin_sf"/>
</dbReference>
<reference evidence="2 3" key="1">
    <citation type="submission" date="2016-10" db="EMBL/GenBank/DDBJ databases">
        <authorList>
            <person name="de Groot N.N."/>
        </authorList>
    </citation>
    <scope>NUCLEOTIDE SEQUENCE [LARGE SCALE GENOMIC DNA]</scope>
    <source>
        <strain evidence="2 3">DSM 26130</strain>
    </source>
</reference>
<proteinExistence type="predicted"/>
<dbReference type="InterPro" id="IPR008894">
    <property type="entry name" value="QdtA_cupin_dom"/>
</dbReference>
<evidence type="ECO:0000313" key="2">
    <source>
        <dbReference type="EMBL" id="SFD31420.1"/>
    </source>
</evidence>
<dbReference type="STRING" id="662367.SAMN05216167_104321"/>
<dbReference type="Gene3D" id="2.60.120.10">
    <property type="entry name" value="Jelly Rolls"/>
    <property type="match status" value="1"/>
</dbReference>
<sequence length="135" mass="15509">MAQLYELKTFTSGNGNLTVFEHIIPGVIQRVFYIYDAGHTARAGHRHHRAWNALICVSGSCRVYNNNGKEETVYHLTNPRECLVLTPEDWHTMDEFSDDAILLVVSNELYDKDDYIYEPYPNHRLASDSVMADSE</sequence>
<organism evidence="2 3">
    <name type="scientific">Spirosoma endophyticum</name>
    <dbReference type="NCBI Taxonomy" id="662367"/>
    <lineage>
        <taxon>Bacteria</taxon>
        <taxon>Pseudomonadati</taxon>
        <taxon>Bacteroidota</taxon>
        <taxon>Cytophagia</taxon>
        <taxon>Cytophagales</taxon>
        <taxon>Cytophagaceae</taxon>
        <taxon>Spirosoma</taxon>
    </lineage>
</organism>
<dbReference type="Pfam" id="PF05523">
    <property type="entry name" value="FdtA"/>
    <property type="match status" value="1"/>
</dbReference>
<dbReference type="SUPFAM" id="SSF51182">
    <property type="entry name" value="RmlC-like cupins"/>
    <property type="match status" value="1"/>
</dbReference>
<name>A0A1I1RLY2_9BACT</name>
<dbReference type="InterPro" id="IPR014710">
    <property type="entry name" value="RmlC-like_jellyroll"/>
</dbReference>
<dbReference type="AlphaFoldDB" id="A0A1I1RLY2"/>
<protein>
    <submittedName>
        <fullName evidence="2">WxcM-like, C-terminal</fullName>
    </submittedName>
</protein>
<accession>A0A1I1RLY2</accession>
<evidence type="ECO:0000259" key="1">
    <source>
        <dbReference type="Pfam" id="PF05523"/>
    </source>
</evidence>
<dbReference type="EMBL" id="FOLQ01000004">
    <property type="protein sequence ID" value="SFD31420.1"/>
    <property type="molecule type" value="Genomic_DNA"/>
</dbReference>
<dbReference type="CDD" id="cd20292">
    <property type="entry name" value="cupin_QdtA-like"/>
    <property type="match status" value="1"/>
</dbReference>
<keyword evidence="3" id="KW-1185">Reference proteome</keyword>
<feature type="domain" description="Sugar 3,4-ketoisomerase QdtA cupin" evidence="1">
    <location>
        <begin position="3"/>
        <end position="118"/>
    </location>
</feature>
<dbReference type="OrthoDB" id="9795513at2"/>